<evidence type="ECO:0000256" key="9">
    <source>
        <dbReference type="ARBA" id="ARBA00023316"/>
    </source>
</evidence>
<accession>A0A845R1T9</accession>
<dbReference type="HAMAP" id="MF_00111">
    <property type="entry name" value="MurA"/>
    <property type="match status" value="1"/>
</dbReference>
<dbReference type="AlphaFoldDB" id="A0A845R1T9"/>
<dbReference type="PANTHER" id="PTHR43783:SF2">
    <property type="entry name" value="UDP-N-ACETYLGLUCOSAMINE 1-CARBOXYVINYLTRANSFERASE 2"/>
    <property type="match status" value="1"/>
</dbReference>
<keyword evidence="4 12" id="KW-0132">Cell division</keyword>
<comment type="similarity">
    <text evidence="10 12">Belongs to the EPSP synthase family. MurA subfamily.</text>
</comment>
<evidence type="ECO:0000256" key="1">
    <source>
        <dbReference type="ARBA" id="ARBA00004496"/>
    </source>
</evidence>
<keyword evidence="7 12" id="KW-0573">Peptidoglycan synthesis</keyword>
<feature type="binding site" evidence="12">
    <location>
        <begin position="123"/>
        <end position="127"/>
    </location>
    <ligand>
        <name>UDP-N-acetyl-alpha-D-glucosamine</name>
        <dbReference type="ChEBI" id="CHEBI:57705"/>
    </ligand>
</feature>
<feature type="binding site" evidence="12">
    <location>
        <position position="94"/>
    </location>
    <ligand>
        <name>UDP-N-acetyl-alpha-D-glucosamine</name>
        <dbReference type="ChEBI" id="CHEBI:57705"/>
    </ligand>
</feature>
<dbReference type="PANTHER" id="PTHR43783">
    <property type="entry name" value="UDP-N-ACETYLGLUCOSAMINE 1-CARBOXYVINYLTRANSFERASE"/>
    <property type="match status" value="1"/>
</dbReference>
<evidence type="ECO:0000256" key="5">
    <source>
        <dbReference type="ARBA" id="ARBA00022679"/>
    </source>
</evidence>
<dbReference type="GO" id="GO:0005737">
    <property type="term" value="C:cytoplasm"/>
    <property type="evidence" value="ECO:0007669"/>
    <property type="project" value="UniProtKB-SubCell"/>
</dbReference>
<dbReference type="Proteomes" id="UP000467132">
    <property type="component" value="Unassembled WGS sequence"/>
</dbReference>
<feature type="domain" description="Enolpyruvate transferase" evidence="13">
    <location>
        <begin position="6"/>
        <end position="407"/>
    </location>
</feature>
<protein>
    <recommendedName>
        <fullName evidence="12">UDP-N-acetylglucosamine 1-carboxyvinyltransferase</fullName>
        <ecNumber evidence="12">2.5.1.7</ecNumber>
    </recommendedName>
    <alternativeName>
        <fullName evidence="12">Enoylpyruvate transferase</fullName>
    </alternativeName>
    <alternativeName>
        <fullName evidence="12">UDP-N-acetylglucosamine enolpyruvyl transferase</fullName>
        <shortName evidence="12">EPT</shortName>
    </alternativeName>
</protein>
<dbReference type="InterPro" id="IPR001986">
    <property type="entry name" value="Enolpyruvate_Tfrase_dom"/>
</dbReference>
<feature type="modified residue" description="2-(S-cysteinyl)pyruvic acid O-phosphothioketal" evidence="12">
    <location>
        <position position="118"/>
    </location>
</feature>
<evidence type="ECO:0000256" key="8">
    <source>
        <dbReference type="ARBA" id="ARBA00023306"/>
    </source>
</evidence>
<dbReference type="NCBIfam" id="TIGR01072">
    <property type="entry name" value="murA"/>
    <property type="match status" value="1"/>
</dbReference>
<dbReference type="InterPro" id="IPR050068">
    <property type="entry name" value="MurA_subfamily"/>
</dbReference>
<feature type="binding site" evidence="12">
    <location>
        <begin position="22"/>
        <end position="23"/>
    </location>
    <ligand>
        <name>phosphoenolpyruvate</name>
        <dbReference type="ChEBI" id="CHEBI:58702"/>
    </ligand>
</feature>
<keyword evidence="15" id="KW-1185">Reference proteome</keyword>
<comment type="caution">
    <text evidence="12">Lacks conserved residue(s) required for the propagation of feature annotation.</text>
</comment>
<comment type="caution">
    <text evidence="14">The sequence shown here is derived from an EMBL/GenBank/DDBJ whole genome shotgun (WGS) entry which is preliminary data.</text>
</comment>
<feature type="binding site" evidence="12">
    <location>
        <position position="306"/>
    </location>
    <ligand>
        <name>UDP-N-acetyl-alpha-D-glucosamine</name>
        <dbReference type="ChEBI" id="CHEBI:57705"/>
    </ligand>
</feature>
<evidence type="ECO:0000256" key="6">
    <source>
        <dbReference type="ARBA" id="ARBA00022960"/>
    </source>
</evidence>
<evidence type="ECO:0000256" key="10">
    <source>
        <dbReference type="ARBA" id="ARBA00038367"/>
    </source>
</evidence>
<comment type="function">
    <text evidence="12">Cell wall formation. Adds enolpyruvyl to UDP-N-acetylglucosamine.</text>
</comment>
<dbReference type="NCBIfam" id="NF006873">
    <property type="entry name" value="PRK09369.1"/>
    <property type="match status" value="1"/>
</dbReference>
<keyword evidence="3 12" id="KW-0963">Cytoplasm</keyword>
<dbReference type="GO" id="GO:0009252">
    <property type="term" value="P:peptidoglycan biosynthetic process"/>
    <property type="evidence" value="ECO:0007669"/>
    <property type="project" value="UniProtKB-UniRule"/>
</dbReference>
<comment type="subcellular location">
    <subcellularLocation>
        <location evidence="1 12">Cytoplasm</location>
    </subcellularLocation>
</comment>
<feature type="active site" description="Proton donor" evidence="12">
    <location>
        <position position="118"/>
    </location>
</feature>
<dbReference type="Pfam" id="PF00275">
    <property type="entry name" value="EPSP_synthase"/>
    <property type="match status" value="1"/>
</dbReference>
<name>A0A845R1T9_9CLOT</name>
<keyword evidence="12" id="KW-0670">Pyruvate</keyword>
<keyword evidence="5 12" id="KW-0808">Transferase</keyword>
<dbReference type="GO" id="GO:0051301">
    <property type="term" value="P:cell division"/>
    <property type="evidence" value="ECO:0007669"/>
    <property type="project" value="UniProtKB-KW"/>
</dbReference>
<organism evidence="14 15">
    <name type="scientific">Senegalia massiliensis</name>
    <dbReference type="NCBI Taxonomy" id="1720316"/>
    <lineage>
        <taxon>Bacteria</taxon>
        <taxon>Bacillati</taxon>
        <taxon>Bacillota</taxon>
        <taxon>Clostridia</taxon>
        <taxon>Eubacteriales</taxon>
        <taxon>Clostridiaceae</taxon>
        <taxon>Senegalia</taxon>
    </lineage>
</organism>
<evidence type="ECO:0000313" key="14">
    <source>
        <dbReference type="EMBL" id="NBI06543.1"/>
    </source>
</evidence>
<evidence type="ECO:0000256" key="4">
    <source>
        <dbReference type="ARBA" id="ARBA00022618"/>
    </source>
</evidence>
<gene>
    <name evidence="12" type="primary">murA</name>
    <name evidence="14" type="ORF">D3Z33_06655</name>
</gene>
<comment type="pathway">
    <text evidence="2 12">Cell wall biogenesis; peptidoglycan biosynthesis.</text>
</comment>
<evidence type="ECO:0000256" key="3">
    <source>
        <dbReference type="ARBA" id="ARBA00022490"/>
    </source>
</evidence>
<dbReference type="OrthoDB" id="9803760at2"/>
<evidence type="ECO:0000259" key="13">
    <source>
        <dbReference type="Pfam" id="PF00275"/>
    </source>
</evidence>
<dbReference type="EC" id="2.5.1.7" evidence="12"/>
<dbReference type="InterPro" id="IPR005750">
    <property type="entry name" value="UDP_GlcNAc_COvinyl_MurA"/>
</dbReference>
<feature type="binding site" evidence="12">
    <location>
        <position position="328"/>
    </location>
    <ligand>
        <name>UDP-N-acetyl-alpha-D-glucosamine</name>
        <dbReference type="ChEBI" id="CHEBI:57705"/>
    </ligand>
</feature>
<reference evidence="14 15" key="1">
    <citation type="submission" date="2018-08" db="EMBL/GenBank/DDBJ databases">
        <title>Murine metabolic-syndrome-specific gut microbial biobank.</title>
        <authorList>
            <person name="Liu C."/>
        </authorList>
    </citation>
    <scope>NUCLEOTIDE SEQUENCE [LARGE SCALE GENOMIC DNA]</scope>
    <source>
        <strain evidence="14 15">583</strain>
    </source>
</reference>
<evidence type="ECO:0000313" key="15">
    <source>
        <dbReference type="Proteomes" id="UP000467132"/>
    </source>
</evidence>
<dbReference type="InterPro" id="IPR013792">
    <property type="entry name" value="RNA3'P_cycl/enolpyr_Trfase_a/b"/>
</dbReference>
<dbReference type="CDD" id="cd01555">
    <property type="entry name" value="UdpNAET"/>
    <property type="match status" value="1"/>
</dbReference>
<dbReference type="GO" id="GO:0008360">
    <property type="term" value="P:regulation of cell shape"/>
    <property type="evidence" value="ECO:0007669"/>
    <property type="project" value="UniProtKB-KW"/>
</dbReference>
<comment type="catalytic activity">
    <reaction evidence="11 12">
        <text>phosphoenolpyruvate + UDP-N-acetyl-alpha-D-glucosamine = UDP-N-acetyl-3-O-(1-carboxyvinyl)-alpha-D-glucosamine + phosphate</text>
        <dbReference type="Rhea" id="RHEA:18681"/>
        <dbReference type="ChEBI" id="CHEBI:43474"/>
        <dbReference type="ChEBI" id="CHEBI:57705"/>
        <dbReference type="ChEBI" id="CHEBI:58702"/>
        <dbReference type="ChEBI" id="CHEBI:68483"/>
        <dbReference type="EC" id="2.5.1.7"/>
    </reaction>
</comment>
<evidence type="ECO:0000256" key="12">
    <source>
        <dbReference type="HAMAP-Rule" id="MF_00111"/>
    </source>
</evidence>
<evidence type="ECO:0000256" key="7">
    <source>
        <dbReference type="ARBA" id="ARBA00022984"/>
    </source>
</evidence>
<dbReference type="UniPathway" id="UPA00219"/>
<keyword evidence="8 12" id="KW-0131">Cell cycle</keyword>
<dbReference type="RefSeq" id="WP_160197017.1">
    <property type="nucleotide sequence ID" value="NZ_QXXA01000006.1"/>
</dbReference>
<dbReference type="GO" id="GO:0019277">
    <property type="term" value="P:UDP-N-acetylgalactosamine biosynthetic process"/>
    <property type="evidence" value="ECO:0007669"/>
    <property type="project" value="InterPro"/>
</dbReference>
<dbReference type="GO" id="GO:0071555">
    <property type="term" value="P:cell wall organization"/>
    <property type="evidence" value="ECO:0007669"/>
    <property type="project" value="UniProtKB-KW"/>
</dbReference>
<keyword evidence="9 12" id="KW-0961">Cell wall biogenesis/degradation</keyword>
<dbReference type="NCBIfam" id="NF009470">
    <property type="entry name" value="PRK12830.1"/>
    <property type="match status" value="1"/>
</dbReference>
<sequence length="419" mass="44953">MDKFIIQGGKKLKGEVNISGFKNAILGLIPATLLANDKCIITNVPMISDVYILADIMKKLGADVFLNEKNNSIEIDTSTVNECKASYDMAKSLRASYYLLGAGLGRFGKSEVAYPGGCDIGSRPIDLHIKGFEALGSSFKIEHGIMHCEADKLIGDNIYMDVTSVGATINIILAGVMAEGKTVIENAAKEPHIVDVANFLNAMGADVRGAGTDVIRINGVKELHGCTYSVIPDQIEAGTYLVAAAATEGDVVVKNVIPKHLESITAKLKELGVEITEYDDSIRVRGNKKLNSINIKTLPYPGFPTDLQQPLSVLLTKANGTSIVTESIFEGRFKYVDELKRMGANIKVDGRTAIIRGATPLSSTKITATDLRAGAACVIAGLMADGETEVHNIRHVERGYENIVDKLKAIGADIKKVSE</sequence>
<evidence type="ECO:0000256" key="11">
    <source>
        <dbReference type="ARBA" id="ARBA00047527"/>
    </source>
</evidence>
<evidence type="ECO:0000256" key="2">
    <source>
        <dbReference type="ARBA" id="ARBA00004752"/>
    </source>
</evidence>
<dbReference type="Gene3D" id="3.65.10.10">
    <property type="entry name" value="Enolpyruvate transferase domain"/>
    <property type="match status" value="2"/>
</dbReference>
<dbReference type="InterPro" id="IPR036968">
    <property type="entry name" value="Enolpyruvate_Tfrase_sf"/>
</dbReference>
<dbReference type="EMBL" id="QXXA01000006">
    <property type="protein sequence ID" value="NBI06543.1"/>
    <property type="molecule type" value="Genomic_DNA"/>
</dbReference>
<dbReference type="FunFam" id="3.65.10.10:FF:000001">
    <property type="entry name" value="UDP-N-acetylglucosamine 1-carboxyvinyltransferase"/>
    <property type="match status" value="1"/>
</dbReference>
<dbReference type="GO" id="GO:0008760">
    <property type="term" value="F:UDP-N-acetylglucosamine 1-carboxyvinyltransferase activity"/>
    <property type="evidence" value="ECO:0007669"/>
    <property type="project" value="UniProtKB-UniRule"/>
</dbReference>
<dbReference type="SUPFAM" id="SSF55205">
    <property type="entry name" value="EPT/RTPC-like"/>
    <property type="match status" value="1"/>
</dbReference>
<keyword evidence="6 12" id="KW-0133">Cell shape</keyword>
<proteinExistence type="inferred from homology"/>